<gene>
    <name evidence="2" type="ORF">AXG93_550s1000</name>
</gene>
<dbReference type="Proteomes" id="UP000077202">
    <property type="component" value="Unassembled WGS sequence"/>
</dbReference>
<organism evidence="2 3">
    <name type="scientific">Marchantia polymorpha subsp. ruderalis</name>
    <dbReference type="NCBI Taxonomy" id="1480154"/>
    <lineage>
        <taxon>Eukaryota</taxon>
        <taxon>Viridiplantae</taxon>
        <taxon>Streptophyta</taxon>
        <taxon>Embryophyta</taxon>
        <taxon>Marchantiophyta</taxon>
        <taxon>Marchantiopsida</taxon>
        <taxon>Marchantiidae</taxon>
        <taxon>Marchantiales</taxon>
        <taxon>Marchantiaceae</taxon>
        <taxon>Marchantia</taxon>
    </lineage>
</organism>
<evidence type="ECO:0000313" key="2">
    <source>
        <dbReference type="EMBL" id="OAE35626.1"/>
    </source>
</evidence>
<dbReference type="EMBL" id="LVLJ01000109">
    <property type="protein sequence ID" value="OAE35626.1"/>
    <property type="molecule type" value="Genomic_DNA"/>
</dbReference>
<feature type="region of interest" description="Disordered" evidence="1">
    <location>
        <begin position="195"/>
        <end position="238"/>
    </location>
</feature>
<evidence type="ECO:0000313" key="3">
    <source>
        <dbReference type="Proteomes" id="UP000077202"/>
    </source>
</evidence>
<sequence length="238" mass="27413">MARTRKATEPKLISLKVPDVELQKYRQELIATCLDFLLWDWNCVSATICQELMDKNKNVGDRWGVATVNHMTPFSVNVYRGIGLLTKSEEKRFPKEREILEWNKDEESDEEKVRAEEITRATAQGPVRVEVVIAEEGSQQRSAKRQKIAEASVAARRLEAQMMRMSFKKKAFGLLSVDLWGYRLSNLWEEARSLEERTATSGQDLRPSEKKQTSLEERSRSLEEADVLKPKTSKEHAK</sequence>
<name>A0A176WTJ6_MARPO</name>
<evidence type="ECO:0000256" key="1">
    <source>
        <dbReference type="SAM" id="MobiDB-lite"/>
    </source>
</evidence>
<comment type="caution">
    <text evidence="2">The sequence shown here is derived from an EMBL/GenBank/DDBJ whole genome shotgun (WGS) entry which is preliminary data.</text>
</comment>
<reference evidence="2" key="1">
    <citation type="submission" date="2016-03" db="EMBL/GenBank/DDBJ databases">
        <title>Mechanisms controlling the formation of the plant cell surface in tip-growing cells are functionally conserved among land plants.</title>
        <authorList>
            <person name="Honkanen S."/>
            <person name="Jones V.A."/>
            <person name="Morieri G."/>
            <person name="Champion C."/>
            <person name="Hetherington A.J."/>
            <person name="Kelly S."/>
            <person name="Saint-Marcoux D."/>
            <person name="Proust H."/>
            <person name="Prescott H."/>
            <person name="Dolan L."/>
        </authorList>
    </citation>
    <scope>NUCLEOTIDE SEQUENCE [LARGE SCALE GENOMIC DNA]</scope>
    <source>
        <tissue evidence="2">Whole gametophyte</tissue>
    </source>
</reference>
<keyword evidence="3" id="KW-1185">Reference proteome</keyword>
<protein>
    <submittedName>
        <fullName evidence="2">Uncharacterized protein</fullName>
    </submittedName>
</protein>
<proteinExistence type="predicted"/>
<dbReference type="AlphaFoldDB" id="A0A176WTJ6"/>
<feature type="compositionally biased region" description="Basic and acidic residues" evidence="1">
    <location>
        <begin position="206"/>
        <end position="238"/>
    </location>
</feature>
<accession>A0A176WTJ6</accession>